<proteinExistence type="predicted"/>
<organism evidence="1 2">
    <name type="scientific">Dulcicalothrix desertica PCC 7102</name>
    <dbReference type="NCBI Taxonomy" id="232991"/>
    <lineage>
        <taxon>Bacteria</taxon>
        <taxon>Bacillati</taxon>
        <taxon>Cyanobacteriota</taxon>
        <taxon>Cyanophyceae</taxon>
        <taxon>Nostocales</taxon>
        <taxon>Calotrichaceae</taxon>
        <taxon>Dulcicalothrix</taxon>
    </lineage>
</organism>
<dbReference type="RefSeq" id="WP_127081095.1">
    <property type="nucleotide sequence ID" value="NZ_RSCL01000005.1"/>
</dbReference>
<dbReference type="EMBL" id="RSCL01000005">
    <property type="protein sequence ID" value="RUT07272.1"/>
    <property type="molecule type" value="Genomic_DNA"/>
</dbReference>
<sequence>MELVNFDSKQEFVTKWRDDFSGNLLSDDWEVVQLGTNQSINVNNSELRLRSGITANAQTIIRTKKTFTIPCRVFFIYYLTQRIVNQSFVLEIVDSSGTNYARCVFNGTSNTAAIGQLANNSIAGTDSSMIMPGSNSYSMLEIDLSIDELKFMTKSVDVSAVRDIRTARNRKLPDPNLKYYIQIRVVNNSTPPASSTDLFLDSVLYQFCDLINVDVSTSKASLTPSESLPVIITSTANVSGSVSIGDAGQSVLVTSINLAANAIFTGSSNSANGRNNLTVTVVTSSPGTLYVDQSINSSTWVQYSGKDCVAGVNTFNIPLDISSYRIRYVNGSTAQTSFAIYTKTKI</sequence>
<comment type="caution">
    <text evidence="1">The sequence shown here is derived from an EMBL/GenBank/DDBJ whole genome shotgun (WGS) entry which is preliminary data.</text>
</comment>
<keyword evidence="2" id="KW-1185">Reference proteome</keyword>
<name>A0A433VMK2_9CYAN</name>
<dbReference type="OrthoDB" id="513791at2"/>
<reference evidence="1" key="2">
    <citation type="journal article" date="2019" name="Genome Biol. Evol.">
        <title>Day and night: Metabolic profiles and evolutionary relationships of six axenic non-marine cyanobacteria.</title>
        <authorList>
            <person name="Will S.E."/>
            <person name="Henke P."/>
            <person name="Boedeker C."/>
            <person name="Huang S."/>
            <person name="Brinkmann H."/>
            <person name="Rohde M."/>
            <person name="Jarek M."/>
            <person name="Friedl T."/>
            <person name="Seufert S."/>
            <person name="Schumacher M."/>
            <person name="Overmann J."/>
            <person name="Neumann-Schaal M."/>
            <person name="Petersen J."/>
        </authorList>
    </citation>
    <scope>NUCLEOTIDE SEQUENCE [LARGE SCALE GENOMIC DNA]</scope>
    <source>
        <strain evidence="1">PCC 7102</strain>
    </source>
</reference>
<reference evidence="1" key="1">
    <citation type="submission" date="2018-12" db="EMBL/GenBank/DDBJ databases">
        <authorList>
            <person name="Will S."/>
            <person name="Neumann-Schaal M."/>
            <person name="Henke P."/>
        </authorList>
    </citation>
    <scope>NUCLEOTIDE SEQUENCE</scope>
    <source>
        <strain evidence="1">PCC 7102</strain>
    </source>
</reference>
<gene>
    <name evidence="1" type="ORF">DSM106972_025330</name>
</gene>
<dbReference type="Proteomes" id="UP000271624">
    <property type="component" value="Unassembled WGS sequence"/>
</dbReference>
<accession>A0A433VMK2</accession>
<evidence type="ECO:0000313" key="1">
    <source>
        <dbReference type="EMBL" id="RUT07272.1"/>
    </source>
</evidence>
<protein>
    <submittedName>
        <fullName evidence="1">Uncharacterized protein</fullName>
    </submittedName>
</protein>
<dbReference type="AlphaFoldDB" id="A0A433VMK2"/>
<evidence type="ECO:0000313" key="2">
    <source>
        <dbReference type="Proteomes" id="UP000271624"/>
    </source>
</evidence>